<comment type="subcellular location">
    <subcellularLocation>
        <location evidence="1">Cell membrane</location>
        <topology evidence="1">Multi-pass membrane protein</topology>
    </subcellularLocation>
</comment>
<accession>A0ABY7E114</accession>
<evidence type="ECO:0000256" key="9">
    <source>
        <dbReference type="ARBA" id="ARBA00023303"/>
    </source>
</evidence>
<keyword evidence="9" id="KW-0407">Ion channel</keyword>
<evidence type="ECO:0000256" key="5">
    <source>
        <dbReference type="ARBA" id="ARBA00022882"/>
    </source>
</evidence>
<dbReference type="PANTHER" id="PTHR46480:SF1">
    <property type="entry name" value="VOLTAGE-GATED HYDROGEN CHANNEL 1"/>
    <property type="match status" value="1"/>
</dbReference>
<evidence type="ECO:0000256" key="10">
    <source>
        <dbReference type="SAM" id="Coils"/>
    </source>
</evidence>
<evidence type="ECO:0000256" key="12">
    <source>
        <dbReference type="SAM" id="Phobius"/>
    </source>
</evidence>
<organism evidence="13 14">
    <name type="scientific">Mya arenaria</name>
    <name type="common">Soft-shell clam</name>
    <dbReference type="NCBI Taxonomy" id="6604"/>
    <lineage>
        <taxon>Eukaryota</taxon>
        <taxon>Metazoa</taxon>
        <taxon>Spiralia</taxon>
        <taxon>Lophotrochozoa</taxon>
        <taxon>Mollusca</taxon>
        <taxon>Bivalvia</taxon>
        <taxon>Autobranchia</taxon>
        <taxon>Heteroconchia</taxon>
        <taxon>Euheterodonta</taxon>
        <taxon>Imparidentia</taxon>
        <taxon>Neoheterodontei</taxon>
        <taxon>Myida</taxon>
        <taxon>Myoidea</taxon>
        <taxon>Myidae</taxon>
        <taxon>Mya</taxon>
    </lineage>
</organism>
<keyword evidence="3" id="KW-1003">Cell membrane</keyword>
<evidence type="ECO:0000256" key="2">
    <source>
        <dbReference type="ARBA" id="ARBA00022448"/>
    </source>
</evidence>
<reference evidence="13" key="1">
    <citation type="submission" date="2022-11" db="EMBL/GenBank/DDBJ databases">
        <title>Centuries of genome instability and evolution in soft-shell clam transmissible cancer (bioRxiv).</title>
        <authorList>
            <person name="Hart S.F.M."/>
            <person name="Yonemitsu M.A."/>
            <person name="Giersch R.M."/>
            <person name="Beal B.F."/>
            <person name="Arriagada G."/>
            <person name="Davis B.W."/>
            <person name="Ostrander E.A."/>
            <person name="Goff S.P."/>
            <person name="Metzger M.J."/>
        </authorList>
    </citation>
    <scope>NUCLEOTIDE SEQUENCE</scope>
    <source>
        <strain evidence="13">MELC-2E11</strain>
        <tissue evidence="13">Siphon/mantle</tissue>
    </source>
</reference>
<feature type="transmembrane region" description="Helical" evidence="12">
    <location>
        <begin position="64"/>
        <end position="86"/>
    </location>
</feature>
<gene>
    <name evidence="13" type="ORF">MAR_010261</name>
</gene>
<keyword evidence="10" id="KW-0175">Coiled coil</keyword>
<evidence type="ECO:0000256" key="4">
    <source>
        <dbReference type="ARBA" id="ARBA00022692"/>
    </source>
</evidence>
<sequence>MFTTFPVLQTLAGNTAKMAQQMMVLDKTEASLDREIQHEAERGEPTTKVQRVRRKGEKALHTKYVLLAVVILNIIDCLLVLGELMLDIKYVTVLHKKVTKHTRTSRILVLYSLLTSFNDTVLISDLLTKEYDRSEKFIGEMKLLYPARLGRLEDDDIVGLQHQILIGHTVWDSAINSSSHSAERHTRRRRTGVTAEHPTGSGVGNETLITHVHHAHSIEEQIAHGLHKASISILGILCVEILVKIVCLGKELLHHKLECFDAFVVIASFVVDLVFLGGLQDFEVQEFVLILAFMVPWRIIRVVNSLVVAIMDHEHLRLVILYKQKKKTAKELQEVKDENKGLEACISELGKLCESAGIPDTHVKAKLNMYRKVKAKTNMMGAMSSFAIGGDAMNNPFKVGLPKSNGNVTINVENEQNHTASTTAENLEDVTTIANETSKTANATGSNLTNSASPRLPRGLLDDRPRMLHPAGLSVIEVREMDEKPRRNSFLAELAENSAAFMATISDDTETHSHPPVRGEEAEVGITKLGVTEDRGETLTDDSFNSK</sequence>
<dbReference type="EMBL" id="CP111015">
    <property type="protein sequence ID" value="WAR03703.1"/>
    <property type="molecule type" value="Genomic_DNA"/>
</dbReference>
<evidence type="ECO:0000313" key="14">
    <source>
        <dbReference type="Proteomes" id="UP001164746"/>
    </source>
</evidence>
<evidence type="ECO:0000256" key="3">
    <source>
        <dbReference type="ARBA" id="ARBA00022475"/>
    </source>
</evidence>
<feature type="region of interest" description="Disordered" evidence="11">
    <location>
        <begin position="438"/>
        <end position="465"/>
    </location>
</feature>
<protein>
    <submittedName>
        <fullName evidence="13">HVCN1-like protein</fullName>
    </submittedName>
</protein>
<dbReference type="Gene3D" id="1.20.120.350">
    <property type="entry name" value="Voltage-gated potassium channels. Chain C"/>
    <property type="match status" value="1"/>
</dbReference>
<keyword evidence="5" id="KW-0851">Voltage-gated channel</keyword>
<keyword evidence="8 12" id="KW-0472">Membrane</keyword>
<evidence type="ECO:0000256" key="8">
    <source>
        <dbReference type="ARBA" id="ARBA00023136"/>
    </source>
</evidence>
<dbReference type="InterPro" id="IPR027359">
    <property type="entry name" value="Volt_channel_dom_sf"/>
</dbReference>
<feature type="region of interest" description="Disordered" evidence="11">
    <location>
        <begin position="508"/>
        <end position="547"/>
    </location>
</feature>
<keyword evidence="14" id="KW-1185">Reference proteome</keyword>
<feature type="region of interest" description="Disordered" evidence="11">
    <location>
        <begin position="177"/>
        <end position="197"/>
    </location>
</feature>
<proteinExistence type="predicted"/>
<dbReference type="InterPro" id="IPR031846">
    <property type="entry name" value="Hvcn1"/>
</dbReference>
<keyword evidence="2" id="KW-0813">Transport</keyword>
<feature type="compositionally biased region" description="Polar residues" evidence="11">
    <location>
        <begin position="438"/>
        <end position="453"/>
    </location>
</feature>
<feature type="compositionally biased region" description="Basic and acidic residues" evidence="11">
    <location>
        <begin position="509"/>
        <end position="521"/>
    </location>
</feature>
<evidence type="ECO:0000256" key="11">
    <source>
        <dbReference type="SAM" id="MobiDB-lite"/>
    </source>
</evidence>
<evidence type="ECO:0000256" key="7">
    <source>
        <dbReference type="ARBA" id="ARBA00023065"/>
    </source>
</evidence>
<evidence type="ECO:0000313" key="13">
    <source>
        <dbReference type="EMBL" id="WAR03703.1"/>
    </source>
</evidence>
<dbReference type="PANTHER" id="PTHR46480">
    <property type="entry name" value="F20B24.22"/>
    <property type="match status" value="1"/>
</dbReference>
<keyword evidence="7" id="KW-0406">Ion transport</keyword>
<feature type="non-terminal residue" evidence="13">
    <location>
        <position position="1"/>
    </location>
</feature>
<name>A0ABY7E114_MYAAR</name>
<evidence type="ECO:0000256" key="1">
    <source>
        <dbReference type="ARBA" id="ARBA00004651"/>
    </source>
</evidence>
<keyword evidence="4 12" id="KW-0812">Transmembrane</keyword>
<keyword evidence="6 12" id="KW-1133">Transmembrane helix</keyword>
<evidence type="ECO:0000256" key="6">
    <source>
        <dbReference type="ARBA" id="ARBA00022989"/>
    </source>
</evidence>
<feature type="coiled-coil region" evidence="10">
    <location>
        <begin position="318"/>
        <end position="345"/>
    </location>
</feature>
<dbReference type="Proteomes" id="UP001164746">
    <property type="component" value="Chromosome 4"/>
</dbReference>